<evidence type="ECO:0000313" key="1">
    <source>
        <dbReference type="EMBL" id="BBG25431.1"/>
    </source>
</evidence>
<dbReference type="EMBL" id="AP018929">
    <property type="protein sequence ID" value="BBG25431.1"/>
    <property type="molecule type" value="Genomic_DNA"/>
</dbReference>
<evidence type="ECO:0000313" key="3">
    <source>
        <dbReference type="Proteomes" id="UP000322983"/>
    </source>
</evidence>
<gene>
    <name evidence="1" type="ORF">IC006_2767</name>
    <name evidence="2" type="ORF">IC007_2781</name>
</gene>
<dbReference type="AlphaFoldDB" id="A0A510DYY7"/>
<sequence length="32" mass="3797">MSFSPILMVREKIFFKGKIIRKSILQKEDLIS</sequence>
<name>A0A510DYY7_9CREN</name>
<dbReference type="Proteomes" id="UP000322983">
    <property type="component" value="Chromosome"/>
</dbReference>
<dbReference type="KEGG" id="step:IC006_2767"/>
<evidence type="ECO:0000313" key="4">
    <source>
        <dbReference type="Proteomes" id="UP000325030"/>
    </source>
</evidence>
<keyword evidence="3" id="KW-1185">Reference proteome</keyword>
<accession>A0A510DYY7</accession>
<dbReference type="Proteomes" id="UP000325030">
    <property type="component" value="Chromosome"/>
</dbReference>
<accession>A0A510E6Q2</accession>
<reference evidence="1 3" key="2">
    <citation type="journal article" date="2020" name="Int. J. Syst. Evol. Microbiol.">
        <title>Sulfuracidifex tepidarius gen. nov., sp. nov. and transfer of Sulfolobus metallicus Huber and Stetter 1992 to the genus Sulfuracidifex as Sulfuracidifex metallicus comb. nov.</title>
        <authorList>
            <person name="Itoh T."/>
            <person name="Miura T."/>
            <person name="Sakai H.D."/>
            <person name="Kato S."/>
            <person name="Ohkuma M."/>
            <person name="Takashina T."/>
        </authorList>
    </citation>
    <scope>NUCLEOTIDE SEQUENCE [LARGE SCALE GENOMIC DNA]</scope>
    <source>
        <strain evidence="1 3">IC-006</strain>
        <strain evidence="2">IC-007</strain>
    </source>
</reference>
<organism evidence="1 3">
    <name type="scientific">Sulfuracidifex tepidarius</name>
    <dbReference type="NCBI Taxonomy" id="1294262"/>
    <lineage>
        <taxon>Archaea</taxon>
        <taxon>Thermoproteota</taxon>
        <taxon>Thermoprotei</taxon>
        <taxon>Sulfolobales</taxon>
        <taxon>Sulfolobaceae</taxon>
        <taxon>Sulfuracidifex</taxon>
    </lineage>
</organism>
<evidence type="ECO:0000313" key="2">
    <source>
        <dbReference type="EMBL" id="BBG28225.1"/>
    </source>
</evidence>
<protein>
    <submittedName>
        <fullName evidence="1">Uncharacterized protein</fullName>
    </submittedName>
</protein>
<dbReference type="EMBL" id="AP018930">
    <property type="protein sequence ID" value="BBG28225.1"/>
    <property type="molecule type" value="Genomic_DNA"/>
</dbReference>
<proteinExistence type="predicted"/>
<reference evidence="4" key="1">
    <citation type="submission" date="2018-09" db="EMBL/GenBank/DDBJ databases">
        <title>Complete Genome Sequencing of Sulfolobus sp. JCM 16834.</title>
        <authorList>
            <person name="Kato S."/>
            <person name="Itoh T."/>
            <person name="Ohkuma M."/>
        </authorList>
    </citation>
    <scope>NUCLEOTIDE SEQUENCE [LARGE SCALE GENOMIC DNA]</scope>
    <source>
        <strain evidence="4">IC-007</strain>
    </source>
</reference>